<reference evidence="3" key="1">
    <citation type="submission" date="2017-11" db="EMBL/GenBank/DDBJ databases">
        <authorList>
            <person name="Zhu W."/>
        </authorList>
    </citation>
    <scope>NUCLEOTIDE SEQUENCE [LARGE SCALE GENOMIC DNA]</scope>
    <source>
        <strain evidence="3">160</strain>
    </source>
</reference>
<evidence type="ECO:0000313" key="2">
    <source>
        <dbReference type="EMBL" id="AXI09172.1"/>
    </source>
</evidence>
<protein>
    <submittedName>
        <fullName evidence="2">Uncharacterized protein</fullName>
    </submittedName>
</protein>
<dbReference type="RefSeq" id="WP_114916465.1">
    <property type="nucleotide sequence ID" value="NZ_CP024848.1"/>
</dbReference>
<feature type="chain" id="PRO_5017046156" evidence="1">
    <location>
        <begin position="26"/>
        <end position="235"/>
    </location>
</feature>
<evidence type="ECO:0000256" key="1">
    <source>
        <dbReference type="SAM" id="SignalP"/>
    </source>
</evidence>
<proteinExistence type="predicted"/>
<dbReference type="AlphaFoldDB" id="A0A345PGP2"/>
<accession>A0A345PGP2</accession>
<feature type="signal peptide" evidence="1">
    <location>
        <begin position="1"/>
        <end position="25"/>
    </location>
</feature>
<gene>
    <name evidence="2" type="ORF">CUC15_09640</name>
</gene>
<keyword evidence="1" id="KW-0732">Signal</keyword>
<name>A0A345PGP2_9BACI</name>
<dbReference type="KEGG" id="ocn:CUC15_09640"/>
<organism evidence="2 3">
    <name type="scientific">Oceanobacillus zhaokaii</name>
    <dbReference type="NCBI Taxonomy" id="2052660"/>
    <lineage>
        <taxon>Bacteria</taxon>
        <taxon>Bacillati</taxon>
        <taxon>Bacillota</taxon>
        <taxon>Bacilli</taxon>
        <taxon>Bacillales</taxon>
        <taxon>Bacillaceae</taxon>
        <taxon>Oceanobacillus</taxon>
    </lineage>
</organism>
<dbReference type="EMBL" id="CP024848">
    <property type="protein sequence ID" value="AXI09172.1"/>
    <property type="molecule type" value="Genomic_DNA"/>
</dbReference>
<keyword evidence="3" id="KW-1185">Reference proteome</keyword>
<evidence type="ECO:0000313" key="3">
    <source>
        <dbReference type="Proteomes" id="UP000253908"/>
    </source>
</evidence>
<dbReference type="Proteomes" id="UP000253908">
    <property type="component" value="Chromosome"/>
</dbReference>
<dbReference type="OrthoDB" id="9866808at2"/>
<sequence>MKKKLALLLFVAILVFSTFSSTAFASTSGLSTSQLNKVKAIDGASESIELVDLSEVPKGAPMIEFETVEEFEKAIQELDKENQRADSVVYMEDTLGDFYEIGSDDDELIVQGTGSTVKVFTVLTKPSFNWIMQQVQPTGITVDLEYSYSGSGSSRKYTKINKVSSWSFGVPSSWVQTSKTTSINNNGKNVKVSLNGYHVLGLVVAKQSIGARFSDNYTFNYGVNSTAKFVSDLTR</sequence>